<feature type="domain" description="AMP-dependent synthetase/ligase" evidence="3">
    <location>
        <begin position="38"/>
        <end position="398"/>
    </location>
</feature>
<evidence type="ECO:0000313" key="5">
    <source>
        <dbReference type="EMBL" id="PTL59571.1"/>
    </source>
</evidence>
<dbReference type="InterPro" id="IPR020845">
    <property type="entry name" value="AMP-binding_CS"/>
</dbReference>
<dbReference type="Pfam" id="PF00501">
    <property type="entry name" value="AMP-binding"/>
    <property type="match status" value="1"/>
</dbReference>
<evidence type="ECO:0000256" key="2">
    <source>
        <dbReference type="ARBA" id="ARBA00022598"/>
    </source>
</evidence>
<dbReference type="InterPro" id="IPR000873">
    <property type="entry name" value="AMP-dep_synth/lig_dom"/>
</dbReference>
<protein>
    <submittedName>
        <fullName evidence="5">Long-chain fatty acid--CoA ligase</fullName>
    </submittedName>
</protein>
<dbReference type="InterPro" id="IPR042099">
    <property type="entry name" value="ANL_N_sf"/>
</dbReference>
<dbReference type="CDD" id="cd12119">
    <property type="entry name" value="ttLC_FACS_AlkK_like"/>
    <property type="match status" value="1"/>
</dbReference>
<dbReference type="PANTHER" id="PTHR43767">
    <property type="entry name" value="LONG-CHAIN-FATTY-ACID--COA LIGASE"/>
    <property type="match status" value="1"/>
</dbReference>
<comment type="caution">
    <text evidence="5">The sequence shown here is derived from an EMBL/GenBank/DDBJ whole genome shotgun (WGS) entry which is preliminary data.</text>
</comment>
<dbReference type="EMBL" id="PYYB01000001">
    <property type="protein sequence ID" value="PTL59571.1"/>
    <property type="molecule type" value="Genomic_DNA"/>
</dbReference>
<sequence>MLEGLVQHDHALTVGMILRRMRTVTGNAQVATLRSPGQIDRASYREVAERADLLADALSKLGVGEGDRVGTFMWNNQEHLEAYYAIPAMGAVLHTLNLRLFPEQLVYIVNHAQDKVILVNDSVIPLLAPHTDKFETVEKYIVVGDGDASALPADKVIRYDELLASASPGFAYPEIDDRSASGLCYTSGTTGDPKGVLYSHRSTFLHAIASGMTDLLGVCGNDVVLPVVPMFHAQAWGLAYAAPLVGADLVMPDKFLQGEPLAKLIEGEKVTVAGAVPTLWMDLLRYADEHKPDLSSLRRVPCGGAAVPKSLMQAFEERYGVLIVQAWGMTETSPLGAVARPPRGLSEEEAWGYRTTAGRIAPGVEARIVDEVGEEVAWDGESTGEVEVRGPWIASAYYETDAPEKFHDGWLRTGDVAAITSNGFIRITDRAKDVIKSGGEWISSVDLENELMAHPAVREAAVIAKPDERFTERPLACIVFDEGKEVPAGELATFLLDRVAKWWIPDEYAVIDEVPKTSVGKFDKKVLRARLEDGELTDRHTVDKIEAAPAG</sequence>
<dbReference type="Proteomes" id="UP000240739">
    <property type="component" value="Unassembled WGS sequence"/>
</dbReference>
<keyword evidence="2 5" id="KW-0436">Ligase</keyword>
<proteinExistence type="inferred from homology"/>
<evidence type="ECO:0000259" key="3">
    <source>
        <dbReference type="Pfam" id="PF00501"/>
    </source>
</evidence>
<dbReference type="InterPro" id="IPR025110">
    <property type="entry name" value="AMP-bd_C"/>
</dbReference>
<name>A0A2T4UK13_9ACTN</name>
<dbReference type="InterPro" id="IPR045851">
    <property type="entry name" value="AMP-bd_C_sf"/>
</dbReference>
<organism evidence="5 6">
    <name type="scientific">Paraconexibacter algicola</name>
    <dbReference type="NCBI Taxonomy" id="2133960"/>
    <lineage>
        <taxon>Bacteria</taxon>
        <taxon>Bacillati</taxon>
        <taxon>Actinomycetota</taxon>
        <taxon>Thermoleophilia</taxon>
        <taxon>Solirubrobacterales</taxon>
        <taxon>Paraconexibacteraceae</taxon>
        <taxon>Paraconexibacter</taxon>
    </lineage>
</organism>
<dbReference type="AlphaFoldDB" id="A0A2T4UK13"/>
<gene>
    <name evidence="5" type="ORF">C7Y72_07875</name>
</gene>
<dbReference type="OrthoDB" id="9803968at2"/>
<dbReference type="Pfam" id="PF13193">
    <property type="entry name" value="AMP-binding_C"/>
    <property type="match status" value="1"/>
</dbReference>
<dbReference type="NCBIfam" id="NF004837">
    <property type="entry name" value="PRK06187.1"/>
    <property type="match status" value="1"/>
</dbReference>
<evidence type="ECO:0000256" key="1">
    <source>
        <dbReference type="ARBA" id="ARBA00006432"/>
    </source>
</evidence>
<dbReference type="Gene3D" id="3.30.300.30">
    <property type="match status" value="1"/>
</dbReference>
<keyword evidence="6" id="KW-1185">Reference proteome</keyword>
<dbReference type="SUPFAM" id="SSF56801">
    <property type="entry name" value="Acetyl-CoA synthetase-like"/>
    <property type="match status" value="1"/>
</dbReference>
<dbReference type="RefSeq" id="WP_107569699.1">
    <property type="nucleotide sequence ID" value="NZ_PYYB01000001.1"/>
</dbReference>
<dbReference type="PANTHER" id="PTHR43767:SF11">
    <property type="entry name" value="MEDIUM-CHAIN-FATTY-ACID--COA LIGASE"/>
    <property type="match status" value="1"/>
</dbReference>
<accession>A0A2T4UK13</accession>
<reference evidence="5 6" key="1">
    <citation type="submission" date="2018-03" db="EMBL/GenBank/DDBJ databases">
        <title>Aquarubrobacter algicola gen. nov., sp. nov., a novel actinobacterium isolated from shallow eutrophic lake during the end of cyanobacterial harmful algal blooms.</title>
        <authorList>
            <person name="Chun S.J."/>
        </authorList>
    </citation>
    <scope>NUCLEOTIDE SEQUENCE [LARGE SCALE GENOMIC DNA]</scope>
    <source>
        <strain evidence="5 6">Seoho-28</strain>
    </source>
</reference>
<evidence type="ECO:0000313" key="6">
    <source>
        <dbReference type="Proteomes" id="UP000240739"/>
    </source>
</evidence>
<dbReference type="Gene3D" id="3.40.50.12780">
    <property type="entry name" value="N-terminal domain of ligase-like"/>
    <property type="match status" value="1"/>
</dbReference>
<feature type="domain" description="AMP-binding enzyme C-terminal" evidence="4">
    <location>
        <begin position="447"/>
        <end position="521"/>
    </location>
</feature>
<dbReference type="FunFam" id="3.30.300.30:FF:000008">
    <property type="entry name" value="2,3-dihydroxybenzoate-AMP ligase"/>
    <property type="match status" value="1"/>
</dbReference>
<dbReference type="PROSITE" id="PS00455">
    <property type="entry name" value="AMP_BINDING"/>
    <property type="match status" value="1"/>
</dbReference>
<comment type="similarity">
    <text evidence="1">Belongs to the ATP-dependent AMP-binding enzyme family.</text>
</comment>
<dbReference type="GO" id="GO:0016877">
    <property type="term" value="F:ligase activity, forming carbon-sulfur bonds"/>
    <property type="evidence" value="ECO:0007669"/>
    <property type="project" value="UniProtKB-ARBA"/>
</dbReference>
<evidence type="ECO:0000259" key="4">
    <source>
        <dbReference type="Pfam" id="PF13193"/>
    </source>
</evidence>
<dbReference type="InterPro" id="IPR050237">
    <property type="entry name" value="ATP-dep_AMP-bd_enzyme"/>
</dbReference>